<evidence type="ECO:0000313" key="2">
    <source>
        <dbReference type="Proteomes" id="UP000319941"/>
    </source>
</evidence>
<dbReference type="OrthoDB" id="6172822at2"/>
<dbReference type="InterPro" id="IPR045441">
    <property type="entry name" value="DUF6506"/>
</dbReference>
<evidence type="ECO:0000313" key="1">
    <source>
        <dbReference type="EMBL" id="TVU69156.1"/>
    </source>
</evidence>
<sequence>MASMQHYAFLILVESSGNTSLNSQGSGVVRLSVATLSSLRAAERLVSELVAQGVNQIELSSSFGEAGEKLVKTVVADSGAEHLVSVGRVRFA</sequence>
<comment type="caution">
    <text evidence="1">The sequence shown here is derived from an EMBL/GenBank/DDBJ whole genome shotgun (WGS) entry which is preliminary data.</text>
</comment>
<accession>A0A558HJ40</accession>
<proteinExistence type="predicted"/>
<dbReference type="Pfam" id="PF20116">
    <property type="entry name" value="DUF6506"/>
    <property type="match status" value="1"/>
</dbReference>
<dbReference type="RefSeq" id="WP_024951154.1">
    <property type="nucleotide sequence ID" value="NZ_CAWOWR010000137.1"/>
</dbReference>
<dbReference type="AlphaFoldDB" id="A0A558HJ40"/>
<protein>
    <submittedName>
        <fullName evidence="1">Uncharacterized protein</fullName>
    </submittedName>
</protein>
<organism evidence="1 2">
    <name type="scientific">Cobetia crustatorum</name>
    <dbReference type="NCBI Taxonomy" id="553385"/>
    <lineage>
        <taxon>Bacteria</taxon>
        <taxon>Pseudomonadati</taxon>
        <taxon>Pseudomonadota</taxon>
        <taxon>Gammaproteobacteria</taxon>
        <taxon>Oceanospirillales</taxon>
        <taxon>Halomonadaceae</taxon>
        <taxon>Cobetia</taxon>
    </lineage>
</organism>
<dbReference type="STRING" id="553385.GCA_000591415_00847"/>
<dbReference type="EMBL" id="VNFH01000008">
    <property type="protein sequence ID" value="TVU69156.1"/>
    <property type="molecule type" value="Genomic_DNA"/>
</dbReference>
<name>A0A558HJ40_9GAMM</name>
<dbReference type="Proteomes" id="UP000319941">
    <property type="component" value="Unassembled WGS sequence"/>
</dbReference>
<gene>
    <name evidence="1" type="ORF">FQP86_11880</name>
</gene>
<keyword evidence="2" id="KW-1185">Reference proteome</keyword>
<reference evidence="1 2" key="1">
    <citation type="submission" date="2019-07" db="EMBL/GenBank/DDBJ databases">
        <title>Diversity of Bacteria from Kongsfjorden, Arctic.</title>
        <authorList>
            <person name="Yu Y."/>
        </authorList>
    </citation>
    <scope>NUCLEOTIDE SEQUENCE [LARGE SCALE GENOMIC DNA]</scope>
    <source>
        <strain evidence="1 2">SM1923</strain>
    </source>
</reference>